<keyword evidence="5 12" id="KW-0732">Signal</keyword>
<feature type="region of interest" description="Disordered" evidence="11">
    <location>
        <begin position="571"/>
        <end position="670"/>
    </location>
</feature>
<feature type="compositionally biased region" description="Polar residues" evidence="11">
    <location>
        <begin position="572"/>
        <end position="603"/>
    </location>
</feature>
<dbReference type="GO" id="GO:0004190">
    <property type="term" value="F:aspartic-type endopeptidase activity"/>
    <property type="evidence" value="ECO:0007669"/>
    <property type="project" value="UniProtKB-KW"/>
</dbReference>
<evidence type="ECO:0000256" key="10">
    <source>
        <dbReference type="RuleBase" id="RU000454"/>
    </source>
</evidence>
<dbReference type="Pfam" id="PF00026">
    <property type="entry name" value="Asp"/>
    <property type="match status" value="1"/>
</dbReference>
<feature type="compositionally biased region" description="Basic and acidic residues" evidence="11">
    <location>
        <begin position="85"/>
        <end position="100"/>
    </location>
</feature>
<dbReference type="InterPro" id="IPR034164">
    <property type="entry name" value="Pepsin-like_dom"/>
</dbReference>
<dbReference type="SUPFAM" id="SSF50630">
    <property type="entry name" value="Acid proteases"/>
    <property type="match status" value="1"/>
</dbReference>
<feature type="compositionally biased region" description="Polar residues" evidence="11">
    <location>
        <begin position="33"/>
        <end position="46"/>
    </location>
</feature>
<evidence type="ECO:0000313" key="14">
    <source>
        <dbReference type="EMBL" id="KAJ2677562.1"/>
    </source>
</evidence>
<feature type="signal peptide" evidence="12">
    <location>
        <begin position="1"/>
        <end position="25"/>
    </location>
</feature>
<name>A0A9W8G7F6_9FUNG</name>
<comment type="catalytic activity">
    <reaction evidence="1">
        <text>Hydrolysis of proteins with broad specificity similar to that of pepsin A, preferring hydrophobic residues at P1 and P1'. Clots milk and activates trypsinogen. Does not cleave 4-Gln-|-His-5, but does cleave 10-His-|-Leu-11 and 12-Val-|-Glu-13 in B chain of insulin.</text>
        <dbReference type="EC" id="3.4.23.21"/>
    </reaction>
</comment>
<evidence type="ECO:0000256" key="3">
    <source>
        <dbReference type="ARBA" id="ARBA00013205"/>
    </source>
</evidence>
<dbReference type="InterPro" id="IPR021109">
    <property type="entry name" value="Peptidase_aspartic_dom_sf"/>
</dbReference>
<dbReference type="Gene3D" id="2.40.70.10">
    <property type="entry name" value="Acid Proteases"/>
    <property type="match status" value="2"/>
</dbReference>
<evidence type="ECO:0000256" key="1">
    <source>
        <dbReference type="ARBA" id="ARBA00001130"/>
    </source>
</evidence>
<dbReference type="CDD" id="cd05471">
    <property type="entry name" value="pepsin_like"/>
    <property type="match status" value="1"/>
</dbReference>
<feature type="disulfide bond" evidence="9">
    <location>
        <begin position="455"/>
        <end position="488"/>
    </location>
</feature>
<feature type="disulfide bond" evidence="9">
    <location>
        <begin position="247"/>
        <end position="252"/>
    </location>
</feature>
<protein>
    <recommendedName>
        <fullName evidence="3">rhizopuspepsin</fullName>
        <ecNumber evidence="3">3.4.23.21</ecNumber>
    </recommendedName>
</protein>
<keyword evidence="7 10" id="KW-0378">Hydrolase</keyword>
<evidence type="ECO:0000256" key="6">
    <source>
        <dbReference type="ARBA" id="ARBA00022750"/>
    </source>
</evidence>
<evidence type="ECO:0000256" key="9">
    <source>
        <dbReference type="PIRSR" id="PIRSR601461-2"/>
    </source>
</evidence>
<dbReference type="InterPro" id="IPR001461">
    <property type="entry name" value="Aspartic_peptidase_A1"/>
</dbReference>
<evidence type="ECO:0000256" key="11">
    <source>
        <dbReference type="SAM" id="MobiDB-lite"/>
    </source>
</evidence>
<feature type="active site" evidence="8">
    <location>
        <position position="234"/>
    </location>
</feature>
<evidence type="ECO:0000256" key="8">
    <source>
        <dbReference type="PIRSR" id="PIRSR601461-1"/>
    </source>
</evidence>
<evidence type="ECO:0000256" key="12">
    <source>
        <dbReference type="SAM" id="SignalP"/>
    </source>
</evidence>
<feature type="active site" evidence="8">
    <location>
        <position position="419"/>
    </location>
</feature>
<evidence type="ECO:0000256" key="7">
    <source>
        <dbReference type="ARBA" id="ARBA00022801"/>
    </source>
</evidence>
<dbReference type="PANTHER" id="PTHR47966">
    <property type="entry name" value="BETA-SITE APP-CLEAVING ENZYME, ISOFORM A-RELATED"/>
    <property type="match status" value="1"/>
</dbReference>
<keyword evidence="6 10" id="KW-0064">Aspartyl protease</keyword>
<evidence type="ECO:0000256" key="2">
    <source>
        <dbReference type="ARBA" id="ARBA00007447"/>
    </source>
</evidence>
<evidence type="ECO:0000313" key="15">
    <source>
        <dbReference type="Proteomes" id="UP001151518"/>
    </source>
</evidence>
<dbReference type="EC" id="3.4.23.21" evidence="3"/>
<feature type="compositionally biased region" description="Low complexity" evidence="11">
    <location>
        <begin position="611"/>
        <end position="626"/>
    </location>
</feature>
<feature type="chain" id="PRO_5040984132" description="rhizopuspepsin" evidence="12">
    <location>
        <begin position="26"/>
        <end position="670"/>
    </location>
</feature>
<dbReference type="AlphaFoldDB" id="A0A9W8G7F6"/>
<organism evidence="14 15">
    <name type="scientific">Coemansia spiralis</name>
    <dbReference type="NCBI Taxonomy" id="417178"/>
    <lineage>
        <taxon>Eukaryota</taxon>
        <taxon>Fungi</taxon>
        <taxon>Fungi incertae sedis</taxon>
        <taxon>Zoopagomycota</taxon>
        <taxon>Kickxellomycotina</taxon>
        <taxon>Kickxellomycetes</taxon>
        <taxon>Kickxellales</taxon>
        <taxon>Kickxellaceae</taxon>
        <taxon>Coemansia</taxon>
    </lineage>
</organism>
<dbReference type="Proteomes" id="UP001151518">
    <property type="component" value="Unassembled WGS sequence"/>
</dbReference>
<dbReference type="PRINTS" id="PR00792">
    <property type="entry name" value="PEPSIN"/>
</dbReference>
<proteinExistence type="inferred from homology"/>
<dbReference type="InterPro" id="IPR001969">
    <property type="entry name" value="Aspartic_peptidase_AS"/>
</dbReference>
<reference evidence="14" key="1">
    <citation type="submission" date="2022-07" db="EMBL/GenBank/DDBJ databases">
        <title>Phylogenomic reconstructions and comparative analyses of Kickxellomycotina fungi.</title>
        <authorList>
            <person name="Reynolds N.K."/>
            <person name="Stajich J.E."/>
            <person name="Barry K."/>
            <person name="Grigoriev I.V."/>
            <person name="Crous P."/>
            <person name="Smith M.E."/>
        </authorList>
    </citation>
    <scope>NUCLEOTIDE SEQUENCE</scope>
    <source>
        <strain evidence="14">NRRL 3115</strain>
    </source>
</reference>
<gene>
    <name evidence="14" type="primary">APR1_4</name>
    <name evidence="14" type="ORF">GGI25_003082</name>
</gene>
<comment type="similarity">
    <text evidence="2 10">Belongs to the peptidase A1 family.</text>
</comment>
<evidence type="ECO:0000259" key="13">
    <source>
        <dbReference type="PROSITE" id="PS51767"/>
    </source>
</evidence>
<evidence type="ECO:0000256" key="5">
    <source>
        <dbReference type="ARBA" id="ARBA00022729"/>
    </source>
</evidence>
<dbReference type="FunFam" id="2.40.70.10:FF:000115">
    <property type="entry name" value="Lysosomal aspartic protease"/>
    <property type="match status" value="1"/>
</dbReference>
<comment type="caution">
    <text evidence="14">The sequence shown here is derived from an EMBL/GenBank/DDBJ whole genome shotgun (WGS) entry which is preliminary data.</text>
</comment>
<keyword evidence="9" id="KW-1015">Disulfide bond</keyword>
<dbReference type="OrthoDB" id="15189at2759"/>
<dbReference type="EMBL" id="JANBTW010000031">
    <property type="protein sequence ID" value="KAJ2677562.1"/>
    <property type="molecule type" value="Genomic_DNA"/>
</dbReference>
<evidence type="ECO:0000256" key="4">
    <source>
        <dbReference type="ARBA" id="ARBA00022670"/>
    </source>
</evidence>
<sequence>MKILTLQSAIALAALYLCSLSTCSAVTHSANKSLPKSASHHTNQPKQAHASPTLHQPPKHLPQVPSAHVGARHIQSSKQLRATGVHRELNEKSEYDHSTDTDADSVNEIMDGVSKDSDTDSSLSESERQREQTESDYSESVNAADSAAEITSMADSSSSDSSENSHGLAKASDEKCAMSVSKHIGSQIITIRLDSSQANINESNSSPPGNRGFQSYFGTVQLGTPPQRFRVVFDTGSSDFWIPSIDCDSAACEAHSRFNHSSSSSYVTSHVPFSLTYGTGGLIGQVGADTLHIGNVSVPAMHVGLATHMGRFFHTTHFDGVFGLGFPKLSRIQAEPPIYTMFQQGILDKPVFSFWVREGKNGQHAGGEVVLGGANPARYEGQGRTIPVIRKMYWEVELNGLLINDNPVPNISSQTAIIDTGTALIVLPAVDADAVNQFLGAVPLFNEYGLYAIDCHKGNKPTVKFALAGETFAIKPSHYIIPVGKDRCVTAFAASTSPDLSRWVIGNSFLRAWHTTFDIEKFEIKLAKAIQVEDGSSSNTDAAESNEQLAAASASMSSQLESIIQSLAGAKSANQAQTPTEVSTSNSNSPVHKSTPGSSTSASKQHKSTNSGSRSKMSSETSSSSSTEANNDFGMPPPPTNTHVHHHTNKPEPETPPEPVASGPTSHKKK</sequence>
<feature type="region of interest" description="Disordered" evidence="11">
    <location>
        <begin position="33"/>
        <end position="173"/>
    </location>
</feature>
<dbReference type="PANTHER" id="PTHR47966:SF51">
    <property type="entry name" value="BETA-SITE APP-CLEAVING ENZYME, ISOFORM A-RELATED"/>
    <property type="match status" value="1"/>
</dbReference>
<accession>A0A9W8G7F6</accession>
<dbReference type="GO" id="GO:0006508">
    <property type="term" value="P:proteolysis"/>
    <property type="evidence" value="ECO:0007669"/>
    <property type="project" value="UniProtKB-KW"/>
</dbReference>
<dbReference type="InterPro" id="IPR033121">
    <property type="entry name" value="PEPTIDASE_A1"/>
</dbReference>
<keyword evidence="4 10" id="KW-0645">Protease</keyword>
<dbReference type="PROSITE" id="PS51767">
    <property type="entry name" value="PEPTIDASE_A1"/>
    <property type="match status" value="1"/>
</dbReference>
<dbReference type="PROSITE" id="PS00141">
    <property type="entry name" value="ASP_PROTEASE"/>
    <property type="match status" value="2"/>
</dbReference>
<feature type="domain" description="Peptidase A1" evidence="13">
    <location>
        <begin position="216"/>
        <end position="527"/>
    </location>
</feature>